<protein>
    <submittedName>
        <fullName evidence="1">NUDIX hydrolase</fullName>
    </submittedName>
</protein>
<accession>A0A4R5UIY1</accession>
<keyword evidence="2" id="KW-1185">Reference proteome</keyword>
<dbReference type="EMBL" id="SMTL01000002">
    <property type="protein sequence ID" value="TDK36780.1"/>
    <property type="molecule type" value="Genomic_DNA"/>
</dbReference>
<dbReference type="CDD" id="cd02883">
    <property type="entry name" value="NUDIX_Hydrolase"/>
    <property type="match status" value="1"/>
</dbReference>
<dbReference type="Proteomes" id="UP000295238">
    <property type="component" value="Unassembled WGS sequence"/>
</dbReference>
<proteinExistence type="predicted"/>
<dbReference type="GO" id="GO:0016787">
    <property type="term" value="F:hydrolase activity"/>
    <property type="evidence" value="ECO:0007669"/>
    <property type="project" value="UniProtKB-KW"/>
</dbReference>
<sequence length="249" mass="28251">MDIQLSEEFSEWPPEQTVFHVPKVSIRVLTGDHSFFLAEREAIAENWRQEIEANPALFDGRMLLQKRIGLAPDGLVAEGHAISYSTFLWWRKQADRRGGIHVYAYPVLETSDGALVAIRMGAHTANAGTVYFACGSFELEDVSDGWCDPDHNMHREVLEETGLDLSQAQVSGGYHIAHYRRAVTLFRVFRFELTAEQMIARIERHMEIGEDKEIAGAVAIRSADPYAHPYNVGMLPVLDWYFDPERKDA</sequence>
<reference evidence="1 2" key="1">
    <citation type="submission" date="2019-03" db="EMBL/GenBank/DDBJ databases">
        <title>Rhizobium sp. nov., an bacterium isolated from biocrust in Mu Us Desert.</title>
        <authorList>
            <person name="Lixiong L."/>
        </authorList>
    </citation>
    <scope>NUCLEOTIDE SEQUENCE [LARGE SCALE GENOMIC DNA]</scope>
    <source>
        <strain evidence="1 2">SPY-1</strain>
    </source>
</reference>
<comment type="caution">
    <text evidence="1">The sequence shown here is derived from an EMBL/GenBank/DDBJ whole genome shotgun (WGS) entry which is preliminary data.</text>
</comment>
<dbReference type="SUPFAM" id="SSF55811">
    <property type="entry name" value="Nudix"/>
    <property type="match status" value="1"/>
</dbReference>
<dbReference type="OrthoDB" id="9806849at2"/>
<evidence type="ECO:0000313" key="2">
    <source>
        <dbReference type="Proteomes" id="UP000295238"/>
    </source>
</evidence>
<dbReference type="RefSeq" id="WP_133315544.1">
    <property type="nucleotide sequence ID" value="NZ_SMTL01000002.1"/>
</dbReference>
<dbReference type="Gene3D" id="3.90.79.10">
    <property type="entry name" value="Nucleoside Triphosphate Pyrophosphohydrolase"/>
    <property type="match status" value="1"/>
</dbReference>
<name>A0A4R5UIY1_9HYPH</name>
<gene>
    <name evidence="1" type="ORF">E2F50_07635</name>
</gene>
<organism evidence="1 2">
    <name type="scientific">Rhizobium deserti</name>
    <dbReference type="NCBI Taxonomy" id="2547961"/>
    <lineage>
        <taxon>Bacteria</taxon>
        <taxon>Pseudomonadati</taxon>
        <taxon>Pseudomonadota</taxon>
        <taxon>Alphaproteobacteria</taxon>
        <taxon>Hyphomicrobiales</taxon>
        <taxon>Rhizobiaceae</taxon>
        <taxon>Rhizobium/Agrobacterium group</taxon>
        <taxon>Rhizobium</taxon>
    </lineage>
</organism>
<dbReference type="InterPro" id="IPR015797">
    <property type="entry name" value="NUDIX_hydrolase-like_dom_sf"/>
</dbReference>
<dbReference type="AlphaFoldDB" id="A0A4R5UIY1"/>
<evidence type="ECO:0000313" key="1">
    <source>
        <dbReference type="EMBL" id="TDK36780.1"/>
    </source>
</evidence>
<keyword evidence="1" id="KW-0378">Hydrolase</keyword>